<evidence type="ECO:0000313" key="1">
    <source>
        <dbReference type="EMBL" id="KAJ6399318.1"/>
    </source>
</evidence>
<dbReference type="EMBL" id="JAPFFI010000003">
    <property type="protein sequence ID" value="KAJ6399318.1"/>
    <property type="molecule type" value="Genomic_DNA"/>
</dbReference>
<reference evidence="1" key="1">
    <citation type="submission" date="2022-10" db="EMBL/GenBank/DDBJ databases">
        <authorList>
            <person name="Hyden B.L."/>
            <person name="Feng K."/>
            <person name="Yates T."/>
            <person name="Jawdy S."/>
            <person name="Smart L.B."/>
            <person name="Muchero W."/>
        </authorList>
    </citation>
    <scope>NUCLEOTIDE SEQUENCE</scope>
    <source>
        <tissue evidence="1">Shoot tip</tissue>
    </source>
</reference>
<sequence>MATPPDFRRKSVIKDEVSAAGCPILKLCLSFRAGGFVFLKSLFQLGSLCRSRFDLIRVFIEYKGCGKGHH</sequence>
<organism evidence="1 2">
    <name type="scientific">Salix suchowensis</name>
    <dbReference type="NCBI Taxonomy" id="1278906"/>
    <lineage>
        <taxon>Eukaryota</taxon>
        <taxon>Viridiplantae</taxon>
        <taxon>Streptophyta</taxon>
        <taxon>Embryophyta</taxon>
        <taxon>Tracheophyta</taxon>
        <taxon>Spermatophyta</taxon>
        <taxon>Magnoliopsida</taxon>
        <taxon>eudicotyledons</taxon>
        <taxon>Gunneridae</taxon>
        <taxon>Pentapetalae</taxon>
        <taxon>rosids</taxon>
        <taxon>fabids</taxon>
        <taxon>Malpighiales</taxon>
        <taxon>Salicaceae</taxon>
        <taxon>Saliceae</taxon>
        <taxon>Salix</taxon>
    </lineage>
</organism>
<gene>
    <name evidence="1" type="ORF">OIU77_019960</name>
</gene>
<accession>A0ABQ9CIU6</accession>
<proteinExistence type="predicted"/>
<protein>
    <submittedName>
        <fullName evidence="1">Uncharacterized protein</fullName>
    </submittedName>
</protein>
<keyword evidence="2" id="KW-1185">Reference proteome</keyword>
<evidence type="ECO:0000313" key="2">
    <source>
        <dbReference type="Proteomes" id="UP001141253"/>
    </source>
</evidence>
<reference evidence="1" key="2">
    <citation type="journal article" date="2023" name="Int. J. Mol. Sci.">
        <title>De Novo Assembly and Annotation of 11 Diverse Shrub Willow (Salix) Genomes Reveals Novel Gene Organization in Sex-Linked Regions.</title>
        <authorList>
            <person name="Hyden B."/>
            <person name="Feng K."/>
            <person name="Yates T.B."/>
            <person name="Jawdy S."/>
            <person name="Cereghino C."/>
            <person name="Smart L.B."/>
            <person name="Muchero W."/>
        </authorList>
    </citation>
    <scope>NUCLEOTIDE SEQUENCE</scope>
    <source>
        <tissue evidence="1">Shoot tip</tissue>
    </source>
</reference>
<comment type="caution">
    <text evidence="1">The sequence shown here is derived from an EMBL/GenBank/DDBJ whole genome shotgun (WGS) entry which is preliminary data.</text>
</comment>
<name>A0ABQ9CIU6_9ROSI</name>
<dbReference type="Proteomes" id="UP001141253">
    <property type="component" value="Chromosome 5"/>
</dbReference>